<sequence length="651" mass="70627">MPSFAAAIFGSSSKPTEFAIVPDDLHINFTSSTPPPSNSKRTKAHRERKTRTRRTNLKATTDTAEVISDTLSALGKIGYSALKQLRRCDFPAAALQVVSENLTDDELSDRLVLGKANVSYALLIILYGRLPKHVLSKGSLTVLRRALVHAAGLKIIANKFNKPPTRGKKHAMPDIFHLAVAALAQRSRDNVKKFMSEILDPVLKTIQTDAANLPSLHNGPQILEDDVRKILVGILSNDESSGPLKRRHSPPQEHLSTLLAPTSPKSEIKRRKSFHITEEREHLTPAPAGVRRRNSYHGESEAAAGSEDGCANPTEASVPDSPATTPVLVFSDAPADAIVAPADSPGESAIPEATGKGCAELDKRPLAPGNISNSIEPLMGPPLVVAITPMEKRTRFIQNKIMATKFDPTTFRSFPTLSLAMRSVVLGNTSARNPLETCGDAAMQLVMSEVVIERINRIQGVEDLQRFKTDIIYPMVSNATFLQVLTSRSYYTGHGLPKFPGDAWEIFAGALALDKSLDALKDLVKDVFDPLLESAVDGNFEYDRIAMETREAPVSKGVVRKRDEESLNEIGAAGVQKRVRVERPDASAVNEQNDAVGLGTDGTLDFLLPFPSGPFNFAVPGDLAWEPAADSPIGPTLLHTTSSLFKRSTDR</sequence>
<feature type="region of interest" description="Disordered" evidence="1">
    <location>
        <begin position="238"/>
        <end position="327"/>
    </location>
</feature>
<dbReference type="GO" id="GO:0004525">
    <property type="term" value="F:ribonuclease III activity"/>
    <property type="evidence" value="ECO:0007669"/>
    <property type="project" value="InterPro"/>
</dbReference>
<evidence type="ECO:0000313" key="3">
    <source>
        <dbReference type="Proteomes" id="UP001221757"/>
    </source>
</evidence>
<name>A0AAD7D308_MYCRO</name>
<proteinExistence type="predicted"/>
<organism evidence="2 3">
    <name type="scientific">Mycena rosella</name>
    <name type="common">Pink bonnet</name>
    <name type="synonym">Agaricus rosellus</name>
    <dbReference type="NCBI Taxonomy" id="1033263"/>
    <lineage>
        <taxon>Eukaryota</taxon>
        <taxon>Fungi</taxon>
        <taxon>Dikarya</taxon>
        <taxon>Basidiomycota</taxon>
        <taxon>Agaricomycotina</taxon>
        <taxon>Agaricomycetes</taxon>
        <taxon>Agaricomycetidae</taxon>
        <taxon>Agaricales</taxon>
        <taxon>Marasmiineae</taxon>
        <taxon>Mycenaceae</taxon>
        <taxon>Mycena</taxon>
    </lineage>
</organism>
<dbReference type="Proteomes" id="UP001221757">
    <property type="component" value="Unassembled WGS sequence"/>
</dbReference>
<evidence type="ECO:0000256" key="1">
    <source>
        <dbReference type="SAM" id="MobiDB-lite"/>
    </source>
</evidence>
<dbReference type="InterPro" id="IPR036389">
    <property type="entry name" value="RNase_III_sf"/>
</dbReference>
<gene>
    <name evidence="2" type="ORF">B0H17DRAFT_1139972</name>
</gene>
<dbReference type="SUPFAM" id="SSF69065">
    <property type="entry name" value="RNase III domain-like"/>
    <property type="match status" value="1"/>
</dbReference>
<dbReference type="GO" id="GO:0006396">
    <property type="term" value="P:RNA processing"/>
    <property type="evidence" value="ECO:0007669"/>
    <property type="project" value="InterPro"/>
</dbReference>
<evidence type="ECO:0008006" key="4">
    <source>
        <dbReference type="Google" id="ProtNLM"/>
    </source>
</evidence>
<dbReference type="AlphaFoldDB" id="A0AAD7D308"/>
<keyword evidence="3" id="KW-1185">Reference proteome</keyword>
<evidence type="ECO:0000313" key="2">
    <source>
        <dbReference type="EMBL" id="KAJ7676252.1"/>
    </source>
</evidence>
<feature type="compositionally biased region" description="Basic residues" evidence="1">
    <location>
        <begin position="40"/>
        <end position="52"/>
    </location>
</feature>
<comment type="caution">
    <text evidence="2">The sequence shown here is derived from an EMBL/GenBank/DDBJ whole genome shotgun (WGS) entry which is preliminary data.</text>
</comment>
<protein>
    <recommendedName>
        <fullName evidence="4">RNase III domain-containing protein</fullName>
    </recommendedName>
</protein>
<reference evidence="2" key="1">
    <citation type="submission" date="2023-03" db="EMBL/GenBank/DDBJ databases">
        <title>Massive genome expansion in bonnet fungi (Mycena s.s.) driven by repeated elements and novel gene families across ecological guilds.</title>
        <authorList>
            <consortium name="Lawrence Berkeley National Laboratory"/>
            <person name="Harder C.B."/>
            <person name="Miyauchi S."/>
            <person name="Viragh M."/>
            <person name="Kuo A."/>
            <person name="Thoen E."/>
            <person name="Andreopoulos B."/>
            <person name="Lu D."/>
            <person name="Skrede I."/>
            <person name="Drula E."/>
            <person name="Henrissat B."/>
            <person name="Morin E."/>
            <person name="Kohler A."/>
            <person name="Barry K."/>
            <person name="LaButti K."/>
            <person name="Morin E."/>
            <person name="Salamov A."/>
            <person name="Lipzen A."/>
            <person name="Mereny Z."/>
            <person name="Hegedus B."/>
            <person name="Baldrian P."/>
            <person name="Stursova M."/>
            <person name="Weitz H."/>
            <person name="Taylor A."/>
            <person name="Grigoriev I.V."/>
            <person name="Nagy L.G."/>
            <person name="Martin F."/>
            <person name="Kauserud H."/>
        </authorList>
    </citation>
    <scope>NUCLEOTIDE SEQUENCE</scope>
    <source>
        <strain evidence="2">CBHHK067</strain>
    </source>
</reference>
<accession>A0AAD7D308</accession>
<dbReference type="EMBL" id="JARKIE010000144">
    <property type="protein sequence ID" value="KAJ7676252.1"/>
    <property type="molecule type" value="Genomic_DNA"/>
</dbReference>
<feature type="region of interest" description="Disordered" evidence="1">
    <location>
        <begin position="29"/>
        <end position="52"/>
    </location>
</feature>